<dbReference type="PRINTS" id="PR00625">
    <property type="entry name" value="JDOMAIN"/>
</dbReference>
<dbReference type="Proteomes" id="UP001055439">
    <property type="component" value="Chromosome 1"/>
</dbReference>
<dbReference type="InterPro" id="IPR001623">
    <property type="entry name" value="DnaJ_domain"/>
</dbReference>
<dbReference type="CDD" id="cd06257">
    <property type="entry name" value="DnaJ"/>
    <property type="match status" value="1"/>
</dbReference>
<dbReference type="SMART" id="SM00271">
    <property type="entry name" value="DnaJ"/>
    <property type="match status" value="1"/>
</dbReference>
<protein>
    <submittedName>
        <fullName evidence="2">DnaJ domain</fullName>
    </submittedName>
</protein>
<dbReference type="SUPFAM" id="SSF46565">
    <property type="entry name" value="Chaperone J-domain"/>
    <property type="match status" value="1"/>
</dbReference>
<gene>
    <name evidence="2" type="ORF">MUK42_25985</name>
</gene>
<dbReference type="PROSITE" id="PS50076">
    <property type="entry name" value="DNAJ_2"/>
    <property type="match status" value="1"/>
</dbReference>
<organism evidence="2 3">
    <name type="scientific">Musa troglodytarum</name>
    <name type="common">fe'i banana</name>
    <dbReference type="NCBI Taxonomy" id="320322"/>
    <lineage>
        <taxon>Eukaryota</taxon>
        <taxon>Viridiplantae</taxon>
        <taxon>Streptophyta</taxon>
        <taxon>Embryophyta</taxon>
        <taxon>Tracheophyta</taxon>
        <taxon>Spermatophyta</taxon>
        <taxon>Magnoliopsida</taxon>
        <taxon>Liliopsida</taxon>
        <taxon>Zingiberales</taxon>
        <taxon>Musaceae</taxon>
        <taxon>Musa</taxon>
    </lineage>
</organism>
<dbReference type="PANTHER" id="PTHR44743">
    <property type="entry name" value="PUTATIVE, EXPRESSED-RELATED"/>
    <property type="match status" value="1"/>
</dbReference>
<keyword evidence="3" id="KW-1185">Reference proteome</keyword>
<evidence type="ECO:0000259" key="1">
    <source>
        <dbReference type="PROSITE" id="PS50076"/>
    </source>
</evidence>
<accession>A0A9E7E923</accession>
<dbReference type="EMBL" id="CP097502">
    <property type="protein sequence ID" value="URD72650.1"/>
    <property type="molecule type" value="Genomic_DNA"/>
</dbReference>
<dbReference type="Pfam" id="PF00226">
    <property type="entry name" value="DnaJ"/>
    <property type="match status" value="1"/>
</dbReference>
<evidence type="ECO:0000313" key="2">
    <source>
        <dbReference type="EMBL" id="URD72650.1"/>
    </source>
</evidence>
<proteinExistence type="predicted"/>
<dbReference type="PANTHER" id="PTHR44743:SF10">
    <property type="entry name" value="J DOMAIN-CONTAINING PROTEIN"/>
    <property type="match status" value="1"/>
</dbReference>
<sequence>MGTEQRPQKQQHKARPASYYAVLGVGRDASVAEIRSAYRKLAMKWHPDRRGREPWTVEEAKRRFQQIHEAYQVLSGEKRRRLYDSGLYDPLQDDEEEVEGFHDFVQEMVSLMARVRKEEKQYSMEELRQMLPEMALDFGSPSWSADRGSSRASKWFADDMGREARRKTRLHHPGVELFGSISHRERL</sequence>
<feature type="domain" description="J" evidence="1">
    <location>
        <begin position="18"/>
        <end position="87"/>
    </location>
</feature>
<dbReference type="OrthoDB" id="10250354at2759"/>
<dbReference type="AlphaFoldDB" id="A0A9E7E923"/>
<dbReference type="Gene3D" id="1.10.287.110">
    <property type="entry name" value="DnaJ domain"/>
    <property type="match status" value="1"/>
</dbReference>
<reference evidence="2" key="1">
    <citation type="submission" date="2022-05" db="EMBL/GenBank/DDBJ databases">
        <title>The Musa troglodytarum L. genome provides insights into the mechanism of non-climacteric behaviour and enrichment of carotenoids.</title>
        <authorList>
            <person name="Wang J."/>
        </authorList>
    </citation>
    <scope>NUCLEOTIDE SEQUENCE</scope>
    <source>
        <tissue evidence="2">Leaf</tissue>
    </source>
</reference>
<dbReference type="InterPro" id="IPR036869">
    <property type="entry name" value="J_dom_sf"/>
</dbReference>
<name>A0A9E7E923_9LILI</name>
<evidence type="ECO:0000313" key="3">
    <source>
        <dbReference type="Proteomes" id="UP001055439"/>
    </source>
</evidence>
<dbReference type="GO" id="GO:0005783">
    <property type="term" value="C:endoplasmic reticulum"/>
    <property type="evidence" value="ECO:0007669"/>
    <property type="project" value="UniProtKB-ARBA"/>
</dbReference>